<evidence type="ECO:0000256" key="1">
    <source>
        <dbReference type="SAM" id="MobiDB-lite"/>
    </source>
</evidence>
<proteinExistence type="predicted"/>
<dbReference type="OrthoDB" id="9804872at2"/>
<accession>A0A1T1AV17</accession>
<dbReference type="InterPro" id="IPR038765">
    <property type="entry name" value="Papain-like_cys_pep_sf"/>
</dbReference>
<dbReference type="PANTHER" id="PTHR33490">
    <property type="entry name" value="BLR5614 PROTEIN-RELATED"/>
    <property type="match status" value="1"/>
</dbReference>
<reference evidence="3 4" key="1">
    <citation type="submission" date="2017-01" db="EMBL/GenBank/DDBJ databases">
        <title>Genome sequencing of Rhodoferax fermentans JCM 7819.</title>
        <authorList>
            <person name="Kim Y.J."/>
            <person name="Farh M.E.-A."/>
            <person name="Yang D.-C."/>
        </authorList>
    </citation>
    <scope>NUCLEOTIDE SEQUENCE [LARGE SCALE GENOMIC DNA]</scope>
    <source>
        <strain evidence="3 4">JCM 7819</strain>
    </source>
</reference>
<keyword evidence="4" id="KW-1185">Reference proteome</keyword>
<dbReference type="SMART" id="SM00460">
    <property type="entry name" value="TGc"/>
    <property type="match status" value="1"/>
</dbReference>
<dbReference type="RefSeq" id="WP_078365774.1">
    <property type="nucleotide sequence ID" value="NZ_MTJN01000002.1"/>
</dbReference>
<organism evidence="3 4">
    <name type="scientific">Rhodoferax fermentans</name>
    <dbReference type="NCBI Taxonomy" id="28066"/>
    <lineage>
        <taxon>Bacteria</taxon>
        <taxon>Pseudomonadati</taxon>
        <taxon>Pseudomonadota</taxon>
        <taxon>Betaproteobacteria</taxon>
        <taxon>Burkholderiales</taxon>
        <taxon>Comamonadaceae</taxon>
        <taxon>Rhodoferax</taxon>
    </lineage>
</organism>
<feature type="compositionally biased region" description="Polar residues" evidence="1">
    <location>
        <begin position="641"/>
        <end position="666"/>
    </location>
</feature>
<dbReference type="EMBL" id="MTJN01000002">
    <property type="protein sequence ID" value="OOV07907.1"/>
    <property type="molecule type" value="Genomic_DNA"/>
</dbReference>
<dbReference type="InterPro" id="IPR013589">
    <property type="entry name" value="Bac_transglu_N"/>
</dbReference>
<dbReference type="STRING" id="28066.RF819_15310"/>
<name>A0A1T1AV17_RHOFE</name>
<dbReference type="Proteomes" id="UP000190750">
    <property type="component" value="Unassembled WGS sequence"/>
</dbReference>
<comment type="caution">
    <text evidence="3">The sequence shown here is derived from an EMBL/GenBank/DDBJ whole genome shotgun (WGS) entry which is preliminary data.</text>
</comment>
<dbReference type="AlphaFoldDB" id="A0A1T1AV17"/>
<dbReference type="Gene3D" id="3.10.620.30">
    <property type="match status" value="1"/>
</dbReference>
<feature type="domain" description="Transglutaminase-like" evidence="2">
    <location>
        <begin position="172"/>
        <end position="248"/>
    </location>
</feature>
<dbReference type="InterPro" id="IPR002931">
    <property type="entry name" value="Transglutaminase-like"/>
</dbReference>
<dbReference type="Pfam" id="PF01841">
    <property type="entry name" value="Transglut_core"/>
    <property type="match status" value="1"/>
</dbReference>
<dbReference type="SUPFAM" id="SSF54001">
    <property type="entry name" value="Cysteine proteinases"/>
    <property type="match status" value="1"/>
</dbReference>
<dbReference type="Pfam" id="PF08379">
    <property type="entry name" value="Bact_transglu_N"/>
    <property type="match status" value="1"/>
</dbReference>
<evidence type="ECO:0000259" key="2">
    <source>
        <dbReference type="SMART" id="SM00460"/>
    </source>
</evidence>
<dbReference type="PANTHER" id="PTHR33490:SF1">
    <property type="entry name" value="SLL1233 PROTEIN"/>
    <property type="match status" value="1"/>
</dbReference>
<evidence type="ECO:0000313" key="4">
    <source>
        <dbReference type="Proteomes" id="UP000190750"/>
    </source>
</evidence>
<protein>
    <submittedName>
        <fullName evidence="3">IMP dehydrogenase</fullName>
    </submittedName>
</protein>
<evidence type="ECO:0000313" key="3">
    <source>
        <dbReference type="EMBL" id="OOV07907.1"/>
    </source>
</evidence>
<dbReference type="InterPro" id="IPR018667">
    <property type="entry name" value="DUF2126"/>
</dbReference>
<dbReference type="Pfam" id="PF09899">
    <property type="entry name" value="DUF2126"/>
    <property type="match status" value="1"/>
</dbReference>
<sequence>MSIHAALNHVTHYSYDRLVALGPQVVRLRPAPHCRSKIISYSLKIEPEGHFINWQQDPFANYQARLVFPEKTREFKVTVDVVLDMAVYNPFDFFLEPEAEEFPFNYAADLKQELAPYLTADPVTPLVQAYLDKIDRTKRRSVLFLVDLNQSVHRAINYTIRMEPGVQTPEETLTLGSGSCRDSAWLMVQLLRNCGLAARFVSGYLIQLKPDVKSLDGPSGTEVDFTDLHAWCEVYLPGAGWVGLDATSGLLAGEGHIPLACTPQPSGAAPIEGGVDESEVEFAHHMQVTRIYESPRVTKPYTEAQWDNIMALGHAVDADLQTNDVRLTMGGEPTFVAVNDRDAPEWNTDALGPTKRGFATELVHKLRKEYGEGGFLHYGQGKWYPGEQLPRWALNIYWRADGQPVWANPALFADERVPTHYTSQDAQRFTHTLATKLGVTDKFAQTAYEDSWYYLWRERRLPVNVDPFNSKLDDEMERARLRRVFTQKLDTPVGYVLPIKVAGYDDTYGAAWTTGPWFLRDERMYLMPGDSPMGLRLPLDSLPWVSEADFPYLIEQDPSTLRGELPLHASVAGRYANAASDTASARSSVSPGVSDVPSGHAPGKAGLALGAARRAAAAVASAMTGNTSAAAAYLAGTGPQSEASRLMQSPTGPASSTASHAQSNFQPEPANFARVPDRQESAHWITRTALCVEVRDPRRANGPKAEAVGTASGVLYIFMPPLERLEHYLDLLAAVEATAEELGVQIVIEGYPPPRDPRLKLLSVTPDPGVIEVNIHPANNWKELVYNTEFLYQAAFESRLSAEKFMTDGRHTGTGGGNHFVMGGATPADSPFLRKPELLASLLLYWHNHPSLSYLFSGMFVGPTSQAPRVDEARNDQLYELEIAIEQIYKNREIHGQSMPPWLIDRTLRNILIDATGNTHRSEISIDKMYSPDSATGRLGLLELRAFEMPPHPHMSSVQQLLLRALIARFWKTPYKAPATRWGTELHDRFMLPKFIEMDFLDVMSEMRAAGYAFDDSWFAPHVEFRFPLIGSICTAGIQLTLRNALEPWHVMGEEGAPGGTARYVDSSLERIEVRVTGLNESRYVVTCNGRAMALQPTGVQGEYVGGVRYKAWNPPSSLHPSIGVHAPLVFDVIDTWMKRSLGGCQYHVAHPGGLSYQSLPVNANEAESRRLSRFTAMGHTPGVVNVPPATINQPGSREFPFTLDLRRG</sequence>
<feature type="region of interest" description="Disordered" evidence="1">
    <location>
        <begin position="641"/>
        <end position="678"/>
    </location>
</feature>
<gene>
    <name evidence="3" type="ORF">RF819_15310</name>
</gene>